<dbReference type="Gene3D" id="2.120.10.30">
    <property type="entry name" value="TolB, C-terminal domain"/>
    <property type="match status" value="1"/>
</dbReference>
<dbReference type="AlphaFoldDB" id="A0A6J7ITF0"/>
<reference evidence="1" key="1">
    <citation type="submission" date="2020-05" db="EMBL/GenBank/DDBJ databases">
        <authorList>
            <person name="Chiriac C."/>
            <person name="Salcher M."/>
            <person name="Ghai R."/>
            <person name="Kavagutti S V."/>
        </authorList>
    </citation>
    <scope>NUCLEOTIDE SEQUENCE</scope>
</reference>
<organism evidence="1">
    <name type="scientific">freshwater metagenome</name>
    <dbReference type="NCBI Taxonomy" id="449393"/>
    <lineage>
        <taxon>unclassified sequences</taxon>
        <taxon>metagenomes</taxon>
        <taxon>ecological metagenomes</taxon>
    </lineage>
</organism>
<protein>
    <submittedName>
        <fullName evidence="1">Unannotated protein</fullName>
    </submittedName>
</protein>
<gene>
    <name evidence="1" type="ORF">UFOPK3610_02096</name>
</gene>
<name>A0A6J7ITF0_9ZZZZ</name>
<dbReference type="SUPFAM" id="SSF69304">
    <property type="entry name" value="Tricorn protease N-terminal domain"/>
    <property type="match status" value="1"/>
</dbReference>
<accession>A0A6J7ITF0</accession>
<dbReference type="EMBL" id="CAFBMR010000177">
    <property type="protein sequence ID" value="CAB4934125.1"/>
    <property type="molecule type" value="Genomic_DNA"/>
</dbReference>
<evidence type="ECO:0000313" key="1">
    <source>
        <dbReference type="EMBL" id="CAB4934125.1"/>
    </source>
</evidence>
<dbReference type="InterPro" id="IPR011042">
    <property type="entry name" value="6-blade_b-propeller_TolB-like"/>
</dbReference>
<sequence length="328" mass="34807">MKRVIALALSFVTGAGLAMSMQAPASAGDVPPIVVIYGAGKSVDKGLTLIAQVPGSDMSVPVSAKTGVNLAASSSTDGRVLVYLSLQNHGKSQQLYLMIRKDGVLLRHIPFGVGAILPSVSADGSIVLAAGPNGLKAFDVKRQRWSAFCTGCPTTNFSSAAISPDRRKVAMEHKDVGIQYMEIYRVSDGRRLARTTIQNSIGNPAWNAASDTIAYVDNNSFTGLALGGIRTLTTSGVVADTKFISTSKDPMAERMFSYTSPTWINNAVWAIRLAFGSKGFLATRVVTAKNWNSAPRAFGGSLYSGNEFWRLEVLGFVGWSAALPTPAH</sequence>
<proteinExistence type="predicted"/>